<gene>
    <name evidence="1" type="ORF">JDN41_07765</name>
</gene>
<evidence type="ECO:0000313" key="1">
    <source>
        <dbReference type="EMBL" id="MBJ7543452.1"/>
    </source>
</evidence>
<dbReference type="Proteomes" id="UP000623250">
    <property type="component" value="Unassembled WGS sequence"/>
</dbReference>
<dbReference type="InterPro" id="IPR017495">
    <property type="entry name" value="PuhC"/>
</dbReference>
<dbReference type="EMBL" id="JAEMUK010000014">
    <property type="protein sequence ID" value="MBJ7543452.1"/>
    <property type="molecule type" value="Genomic_DNA"/>
</dbReference>
<dbReference type="NCBIfam" id="TIGR03054">
    <property type="entry name" value="photo_alph_chp1"/>
    <property type="match status" value="1"/>
</dbReference>
<evidence type="ECO:0008006" key="3">
    <source>
        <dbReference type="Google" id="ProtNLM"/>
    </source>
</evidence>
<sequence length="149" mass="15781">MFKGVNKALLLGSAAVAALLVIVIGTSVVDRHGGGVADASRRPVVSRAVVFRDTPSGGIAAFDQGATEPFQILEREKNTFMATSLRLLGQVRQTRSKAGPETPFVVTQWSDGKLTLTDPSTGETLELAAYGQRNADTFAQLLPQASVPR</sequence>
<name>A0A8I1GAD4_9HYPH</name>
<proteinExistence type="predicted"/>
<dbReference type="AlphaFoldDB" id="A0A8I1GAD4"/>
<protein>
    <recommendedName>
        <fullName evidence="3">Photosynthetic complex assembly protein</fullName>
    </recommendedName>
</protein>
<accession>A0A8I1GAD4</accession>
<reference evidence="1 2" key="1">
    <citation type="submission" date="2020-12" db="EMBL/GenBank/DDBJ databases">
        <title>Revised draft genomes of Rhodomicrobium vannielii ATCC 17100 and Rhodomicrobium udaipurense JA643.</title>
        <authorList>
            <person name="Conners E.M."/>
            <person name="Davenport E.J."/>
            <person name="Bose A."/>
        </authorList>
    </citation>
    <scope>NUCLEOTIDE SEQUENCE [LARGE SCALE GENOMIC DNA]</scope>
    <source>
        <strain evidence="1 2">JA643</strain>
    </source>
</reference>
<evidence type="ECO:0000313" key="2">
    <source>
        <dbReference type="Proteomes" id="UP000623250"/>
    </source>
</evidence>
<keyword evidence="2" id="KW-1185">Reference proteome</keyword>
<organism evidence="1 2">
    <name type="scientific">Rhodomicrobium udaipurense</name>
    <dbReference type="NCBI Taxonomy" id="1202716"/>
    <lineage>
        <taxon>Bacteria</taxon>
        <taxon>Pseudomonadati</taxon>
        <taxon>Pseudomonadota</taxon>
        <taxon>Alphaproteobacteria</taxon>
        <taxon>Hyphomicrobiales</taxon>
        <taxon>Hyphomicrobiaceae</taxon>
        <taxon>Rhodomicrobium</taxon>
    </lineage>
</organism>
<dbReference type="RefSeq" id="WP_052037073.1">
    <property type="nucleotide sequence ID" value="NZ_JAEMUK010000014.1"/>
</dbReference>
<comment type="caution">
    <text evidence="1">The sequence shown here is derived from an EMBL/GenBank/DDBJ whole genome shotgun (WGS) entry which is preliminary data.</text>
</comment>